<organism evidence="2">
    <name type="scientific">Manihot esculenta</name>
    <name type="common">Cassava</name>
    <name type="synonym">Jatropha manihot</name>
    <dbReference type="NCBI Taxonomy" id="3983"/>
    <lineage>
        <taxon>Eukaryota</taxon>
        <taxon>Viridiplantae</taxon>
        <taxon>Streptophyta</taxon>
        <taxon>Embryophyta</taxon>
        <taxon>Tracheophyta</taxon>
        <taxon>Spermatophyta</taxon>
        <taxon>Magnoliopsida</taxon>
        <taxon>eudicotyledons</taxon>
        <taxon>Gunneridae</taxon>
        <taxon>Pentapetalae</taxon>
        <taxon>rosids</taxon>
        <taxon>fabids</taxon>
        <taxon>Malpighiales</taxon>
        <taxon>Euphorbiaceae</taxon>
        <taxon>Crotonoideae</taxon>
        <taxon>Manihoteae</taxon>
        <taxon>Manihot</taxon>
    </lineage>
</organism>
<feature type="domain" description="Bet v I/Major latex protein" evidence="1">
    <location>
        <begin position="2"/>
        <end position="95"/>
    </location>
</feature>
<protein>
    <recommendedName>
        <fullName evidence="1">Bet v I/Major latex protein domain-containing protein</fullName>
    </recommendedName>
</protein>
<dbReference type="AlphaFoldDB" id="A0A199UBK5"/>
<reference evidence="2" key="1">
    <citation type="submission" date="2016-02" db="EMBL/GenBank/DDBJ databases">
        <title>WGS assembly of Manihot esculenta.</title>
        <authorList>
            <person name="Bredeson J.V."/>
            <person name="Prochnik S.E."/>
            <person name="Lyons J.B."/>
            <person name="Schmutz J."/>
            <person name="Grimwood J."/>
            <person name="Vrebalov J."/>
            <person name="Bart R.S."/>
            <person name="Amuge T."/>
            <person name="Ferguson M.E."/>
            <person name="Green R."/>
            <person name="Putnam N."/>
            <person name="Stites J."/>
            <person name="Rounsley S."/>
            <person name="Rokhsar D.S."/>
        </authorList>
    </citation>
    <scope>NUCLEOTIDE SEQUENCE [LARGE SCALE GENOMIC DNA]</scope>
    <source>
        <tissue evidence="2">Leaf</tissue>
    </source>
</reference>
<dbReference type="Pfam" id="PF00407">
    <property type="entry name" value="Bet_v_1"/>
    <property type="match status" value="1"/>
</dbReference>
<dbReference type="GO" id="GO:0006952">
    <property type="term" value="P:defense response"/>
    <property type="evidence" value="ECO:0007669"/>
    <property type="project" value="InterPro"/>
</dbReference>
<sequence>MTLLGKLEADVEINAPADQFHDVFSCRPHHVSNMNPNKIDSCDLHEDRSRKIVKEIIEIIHDVNLSTTFKVIEGDLLKEYKSFKLIIQATPKDEGS</sequence>
<dbReference type="InterPro" id="IPR051761">
    <property type="entry name" value="MLP-like_ligand-binding"/>
</dbReference>
<evidence type="ECO:0000259" key="1">
    <source>
        <dbReference type="SMART" id="SM01037"/>
    </source>
</evidence>
<dbReference type="SUPFAM" id="SSF55961">
    <property type="entry name" value="Bet v1-like"/>
    <property type="match status" value="1"/>
</dbReference>
<gene>
    <name evidence="2" type="ORF">MANES_S038700</name>
</gene>
<evidence type="ECO:0000313" key="2">
    <source>
        <dbReference type="EMBL" id="OAY22006.1"/>
    </source>
</evidence>
<dbReference type="Gene3D" id="3.30.530.20">
    <property type="match status" value="1"/>
</dbReference>
<dbReference type="InterPro" id="IPR023393">
    <property type="entry name" value="START-like_dom_sf"/>
</dbReference>
<dbReference type="EMBL" id="KV450560">
    <property type="protein sequence ID" value="OAY22006.1"/>
    <property type="molecule type" value="Genomic_DNA"/>
</dbReference>
<name>A0A199UBK5_MANES</name>
<proteinExistence type="predicted"/>
<dbReference type="InterPro" id="IPR000916">
    <property type="entry name" value="Bet_v_I/MLP"/>
</dbReference>
<accession>A0A199UBK5</accession>
<dbReference type="PANTHER" id="PTHR31907">
    <property type="entry name" value="MLP-LIKE PROTEIN 423"/>
    <property type="match status" value="1"/>
</dbReference>
<dbReference type="SMART" id="SM01037">
    <property type="entry name" value="Bet_v_1"/>
    <property type="match status" value="1"/>
</dbReference>